<proteinExistence type="predicted"/>
<dbReference type="EMBL" id="JALGBH010000002">
    <property type="protein sequence ID" value="MCJ0743191.1"/>
    <property type="molecule type" value="Genomic_DNA"/>
</dbReference>
<accession>A0ABS9ZY02</accession>
<evidence type="ECO:0000313" key="1">
    <source>
        <dbReference type="EMBL" id="MCJ0743191.1"/>
    </source>
</evidence>
<organism evidence="1 2">
    <name type="scientific">Pedobacter montanisoli</name>
    <dbReference type="NCBI Taxonomy" id="2923277"/>
    <lineage>
        <taxon>Bacteria</taxon>
        <taxon>Pseudomonadati</taxon>
        <taxon>Bacteroidota</taxon>
        <taxon>Sphingobacteriia</taxon>
        <taxon>Sphingobacteriales</taxon>
        <taxon>Sphingobacteriaceae</taxon>
        <taxon>Pedobacter</taxon>
    </lineage>
</organism>
<evidence type="ECO:0000313" key="2">
    <source>
        <dbReference type="Proteomes" id="UP001165460"/>
    </source>
</evidence>
<protein>
    <recommendedName>
        <fullName evidence="3">N-acetyltransferase domain-containing protein</fullName>
    </recommendedName>
</protein>
<reference evidence="1" key="1">
    <citation type="submission" date="2022-03" db="EMBL/GenBank/DDBJ databases">
        <authorList>
            <person name="Woo C.Y."/>
        </authorList>
    </citation>
    <scope>NUCLEOTIDE SEQUENCE</scope>
    <source>
        <strain evidence="1">CYS-01</strain>
    </source>
</reference>
<name>A0ABS9ZY02_9SPHI</name>
<dbReference type="Proteomes" id="UP001165460">
    <property type="component" value="Unassembled WGS sequence"/>
</dbReference>
<gene>
    <name evidence="1" type="ORF">MMF97_10745</name>
</gene>
<evidence type="ECO:0008006" key="3">
    <source>
        <dbReference type="Google" id="ProtNLM"/>
    </source>
</evidence>
<sequence length="283" mass="32977">MDVHHLWIEEFIAEIEACCSTIETATETSFNVIGFNDKLFINFVSLNAHINAEQLIELQTRYHKEQKTLIHLWEDVWSNKRTQVLSRIYSFLSLNKIIYARSVQIKEVKETNSVKSFLEENHLQGYVKTAYNYGLYYKDILISVACFGAEKLMKSRGENYYSSELVRFATQEGYTVTGGLSKLIRYFLEEAKVNDIMTYADRDWSVGNGYEKLGFNKMLYTPPLYMLVDLSTGKRYLEDKLPKSITAKFLNINKEEELKAQLLQNDFVRVFNTGNIKYILYNG</sequence>
<keyword evidence="2" id="KW-1185">Reference proteome</keyword>
<dbReference type="RefSeq" id="WP_243362287.1">
    <property type="nucleotide sequence ID" value="NZ_JALGBH010000002.1"/>
</dbReference>
<comment type="caution">
    <text evidence="1">The sequence shown here is derived from an EMBL/GenBank/DDBJ whole genome shotgun (WGS) entry which is preliminary data.</text>
</comment>